<dbReference type="PANTHER" id="PTHR13412">
    <property type="entry name" value="T-CELL IMMUNOMODULATORY PROTEIN HOMOLOG"/>
    <property type="match status" value="1"/>
</dbReference>
<comment type="subcellular location">
    <subcellularLocation>
        <location evidence="1">Membrane</location>
        <topology evidence="1">Single-pass type I membrane protein</topology>
    </subcellularLocation>
</comment>
<dbReference type="OMA" id="PGDWIPW"/>
<feature type="domain" description="T-cell immunomodulatory protein TIP C2" evidence="11">
    <location>
        <begin position="520"/>
        <end position="620"/>
    </location>
</feature>
<dbReference type="GO" id="GO:0005886">
    <property type="term" value="C:plasma membrane"/>
    <property type="evidence" value="ECO:0007669"/>
    <property type="project" value="TreeGrafter"/>
</dbReference>
<evidence type="ECO:0000256" key="7">
    <source>
        <dbReference type="ARBA" id="ARBA00023180"/>
    </source>
</evidence>
<evidence type="ECO:0000259" key="11">
    <source>
        <dbReference type="Pfam" id="PF23122"/>
    </source>
</evidence>
<evidence type="ECO:0000256" key="2">
    <source>
        <dbReference type="ARBA" id="ARBA00006496"/>
    </source>
</evidence>
<keyword evidence="3 9" id="KW-0812">Transmembrane</keyword>
<dbReference type="PANTHER" id="PTHR13412:SF0">
    <property type="entry name" value="T-CELL IMMUNOMODULATORY PROTEIN"/>
    <property type="match status" value="1"/>
</dbReference>
<keyword evidence="5 9" id="KW-1133">Transmembrane helix</keyword>
<dbReference type="InterPro" id="IPR057089">
    <property type="entry name" value="C2_TIP"/>
</dbReference>
<proteinExistence type="inferred from homology"/>
<dbReference type="OrthoDB" id="10022113at2759"/>
<dbReference type="InterPro" id="IPR024881">
    <property type="entry name" value="Tip"/>
</dbReference>
<sequence length="672" mass="75903">MKTLINLYILLIGVFLYTLAKEKFHDKVVGLENLIGFRILSLGDINSDKSLDIILLNNAQKKVELGVWDIETKQFTIIKNKMNVARDKIILNIISMDFNFDGKLDILIFYGNSNDKDKVDKLIEIDLFLGDGTGKFEPDPISLPPAIHILPFVADLNGDMKPDLVGYSSELNKNDKSTPTIWVNNMRPIGSEDTKEPKPFKLTPFKSKNPKDKVCKLHPFHSNSFIDFNGDCTPDIFFTCESEKDKNLKAFQIWTNTNTENEFELKVSQELPKGAKAISFGDINGKGSADMAFTTCDDKEGCTIHIVYNQQQELCKTAQSTNCRWASKLCEPDDSFKFDFNENSAGYVKINVKSMVEKSNQKKLEGFHWVLDEDVNFKGDHLPIPLRLGDFNLDGYPDILLTLTNQKQDKFYHMILSNAPCSLDSCTEGSTNNGQRTFQYTLDNQLPSVFPESKMESIFFDIGDRGKFDILQIPLDSGSYILSWHVEELNDAFFLKTLISNGVCLQNCPDNTNNNNNVKPYGVNYAGGTIKYIVSDTEGNERCSMISQMGQTSNHALLTPYNLVGLGRTNNYLSTLTVGVSKIQKQRHFTWSGIIPNSQLIIIPYQPEGSSDPASWTREMLINPSKHAKWVFGSLLASLIVLGSIVLTLYCIEKKHDEKERLLESKDQYEPY</sequence>
<keyword evidence="13" id="KW-1185">Reference proteome</keyword>
<keyword evidence="4 10" id="KW-0732">Signal</keyword>
<keyword evidence="7" id="KW-0325">Glycoprotein</keyword>
<dbReference type="Proteomes" id="UP000070444">
    <property type="component" value="Unassembled WGS sequence"/>
</dbReference>
<dbReference type="SUPFAM" id="SSF69318">
    <property type="entry name" value="Integrin alpha N-terminal domain"/>
    <property type="match status" value="1"/>
</dbReference>
<name>A0A137P4M6_CONC2</name>
<evidence type="ECO:0000256" key="10">
    <source>
        <dbReference type="SAM" id="SignalP"/>
    </source>
</evidence>
<feature type="chain" id="PRO_5007294518" description="T-cell immunomodulatory protein TIP C2 domain-containing protein" evidence="10">
    <location>
        <begin position="21"/>
        <end position="672"/>
    </location>
</feature>
<dbReference type="InterPro" id="IPR013517">
    <property type="entry name" value="FG-GAP"/>
</dbReference>
<evidence type="ECO:0000256" key="9">
    <source>
        <dbReference type="SAM" id="Phobius"/>
    </source>
</evidence>
<feature type="region of interest" description="Disordered" evidence="8">
    <location>
        <begin position="182"/>
        <end position="203"/>
    </location>
</feature>
<evidence type="ECO:0000256" key="5">
    <source>
        <dbReference type="ARBA" id="ARBA00022989"/>
    </source>
</evidence>
<evidence type="ECO:0000256" key="3">
    <source>
        <dbReference type="ARBA" id="ARBA00022692"/>
    </source>
</evidence>
<feature type="compositionally biased region" description="Basic and acidic residues" evidence="8">
    <location>
        <begin position="190"/>
        <end position="199"/>
    </location>
</feature>
<comment type="similarity">
    <text evidence="2">Belongs to the TIP family.</text>
</comment>
<reference evidence="12 13" key="1">
    <citation type="journal article" date="2015" name="Genome Biol. Evol.">
        <title>Phylogenomic analyses indicate that early fungi evolved digesting cell walls of algal ancestors of land plants.</title>
        <authorList>
            <person name="Chang Y."/>
            <person name="Wang S."/>
            <person name="Sekimoto S."/>
            <person name="Aerts A.L."/>
            <person name="Choi C."/>
            <person name="Clum A."/>
            <person name="LaButti K.M."/>
            <person name="Lindquist E.A."/>
            <person name="Yee Ngan C."/>
            <person name="Ohm R.A."/>
            <person name="Salamov A.A."/>
            <person name="Grigoriev I.V."/>
            <person name="Spatafora J.W."/>
            <person name="Berbee M.L."/>
        </authorList>
    </citation>
    <scope>NUCLEOTIDE SEQUENCE [LARGE SCALE GENOMIC DNA]</scope>
    <source>
        <strain evidence="12 13">NRRL 28638</strain>
    </source>
</reference>
<dbReference type="Gene3D" id="2.130.10.130">
    <property type="entry name" value="Integrin alpha, N-terminal"/>
    <property type="match status" value="1"/>
</dbReference>
<protein>
    <recommendedName>
        <fullName evidence="11">T-cell immunomodulatory protein TIP C2 domain-containing protein</fullName>
    </recommendedName>
</protein>
<accession>A0A137P4M6</accession>
<feature type="signal peptide" evidence="10">
    <location>
        <begin position="1"/>
        <end position="20"/>
    </location>
</feature>
<dbReference type="AlphaFoldDB" id="A0A137P4M6"/>
<evidence type="ECO:0000313" key="12">
    <source>
        <dbReference type="EMBL" id="KXN69955.1"/>
    </source>
</evidence>
<evidence type="ECO:0000256" key="1">
    <source>
        <dbReference type="ARBA" id="ARBA00004479"/>
    </source>
</evidence>
<evidence type="ECO:0000313" key="13">
    <source>
        <dbReference type="Proteomes" id="UP000070444"/>
    </source>
</evidence>
<keyword evidence="6 9" id="KW-0472">Membrane</keyword>
<dbReference type="EMBL" id="KQ964517">
    <property type="protein sequence ID" value="KXN69955.1"/>
    <property type="molecule type" value="Genomic_DNA"/>
</dbReference>
<evidence type="ECO:0000256" key="4">
    <source>
        <dbReference type="ARBA" id="ARBA00022729"/>
    </source>
</evidence>
<evidence type="ECO:0000256" key="6">
    <source>
        <dbReference type="ARBA" id="ARBA00023136"/>
    </source>
</evidence>
<evidence type="ECO:0000256" key="8">
    <source>
        <dbReference type="SAM" id="MobiDB-lite"/>
    </source>
</evidence>
<gene>
    <name evidence="12" type="ORF">CONCODRAFT_58821</name>
</gene>
<dbReference type="Pfam" id="PF13517">
    <property type="entry name" value="FG-GAP_3"/>
    <property type="match status" value="1"/>
</dbReference>
<dbReference type="Pfam" id="PF23122">
    <property type="entry name" value="C2_ITFG1"/>
    <property type="match status" value="1"/>
</dbReference>
<organism evidence="12 13">
    <name type="scientific">Conidiobolus coronatus (strain ATCC 28846 / CBS 209.66 / NRRL 28638)</name>
    <name type="common">Delacroixia coronata</name>
    <dbReference type="NCBI Taxonomy" id="796925"/>
    <lineage>
        <taxon>Eukaryota</taxon>
        <taxon>Fungi</taxon>
        <taxon>Fungi incertae sedis</taxon>
        <taxon>Zoopagomycota</taxon>
        <taxon>Entomophthoromycotina</taxon>
        <taxon>Entomophthoromycetes</taxon>
        <taxon>Entomophthorales</taxon>
        <taxon>Ancylistaceae</taxon>
        <taxon>Conidiobolus</taxon>
    </lineage>
</organism>
<dbReference type="InterPro" id="IPR028994">
    <property type="entry name" value="Integrin_alpha_N"/>
</dbReference>
<feature type="transmembrane region" description="Helical" evidence="9">
    <location>
        <begin position="630"/>
        <end position="652"/>
    </location>
</feature>